<protein>
    <recommendedName>
        <fullName evidence="4">Porin</fullName>
    </recommendedName>
</protein>
<feature type="signal peptide" evidence="1">
    <location>
        <begin position="1"/>
        <end position="35"/>
    </location>
</feature>
<dbReference type="EMBL" id="JBHUEL010000011">
    <property type="protein sequence ID" value="MFD1767888.1"/>
    <property type="molecule type" value="Genomic_DNA"/>
</dbReference>
<accession>A0ABW4MGV4</accession>
<reference evidence="3" key="1">
    <citation type="journal article" date="2019" name="Int. J. Syst. Evol. Microbiol.">
        <title>The Global Catalogue of Microorganisms (GCM) 10K type strain sequencing project: providing services to taxonomists for standard genome sequencing and annotation.</title>
        <authorList>
            <consortium name="The Broad Institute Genomics Platform"/>
            <consortium name="The Broad Institute Genome Sequencing Center for Infectious Disease"/>
            <person name="Wu L."/>
            <person name="Ma J."/>
        </authorList>
    </citation>
    <scope>NUCLEOTIDE SEQUENCE [LARGE SCALE GENOMIC DNA]</scope>
    <source>
        <strain evidence="3">CGMCC 1.12449</strain>
    </source>
</reference>
<dbReference type="RefSeq" id="WP_374612914.1">
    <property type="nucleotide sequence ID" value="NZ_JBHUEL010000011.1"/>
</dbReference>
<keyword evidence="1" id="KW-0732">Signal</keyword>
<keyword evidence="3" id="KW-1185">Reference proteome</keyword>
<evidence type="ECO:0008006" key="4">
    <source>
        <dbReference type="Google" id="ProtNLM"/>
    </source>
</evidence>
<sequence length="248" mass="26288">MKRGVTNLGRKGRKSVAILAAGSLLLSPVLVPAFAAQFYETSSNSNDWMSRFTPAGVDSRLAAKLERNAVSGNKFRFTPAGLNRRGENVLTVAARADAGNAVSIRSAIAQIEAGAGNTVRLNNSNYQLTASRGWQGFKLPANAVQTQQPRLSTMVGQGSFKLDDDAKKKPSRFNTDVSVGKVGNAAPNPRGSAAAGDYAFNVGGSFSISRRIDVTAGVRYASERDRLMPAANSSPDSEAVYVGTKIRF</sequence>
<evidence type="ECO:0000256" key="1">
    <source>
        <dbReference type="SAM" id="SignalP"/>
    </source>
</evidence>
<gene>
    <name evidence="2" type="ORF">ACFSAG_13655</name>
</gene>
<proteinExistence type="predicted"/>
<organism evidence="2 3">
    <name type="scientific">Sphingorhabdus buctiana</name>
    <dbReference type="NCBI Taxonomy" id="1508805"/>
    <lineage>
        <taxon>Bacteria</taxon>
        <taxon>Pseudomonadati</taxon>
        <taxon>Pseudomonadota</taxon>
        <taxon>Alphaproteobacteria</taxon>
        <taxon>Sphingomonadales</taxon>
        <taxon>Sphingomonadaceae</taxon>
        <taxon>Sphingorhabdus</taxon>
    </lineage>
</organism>
<evidence type="ECO:0000313" key="3">
    <source>
        <dbReference type="Proteomes" id="UP001597215"/>
    </source>
</evidence>
<dbReference type="Proteomes" id="UP001597215">
    <property type="component" value="Unassembled WGS sequence"/>
</dbReference>
<feature type="chain" id="PRO_5047541520" description="Porin" evidence="1">
    <location>
        <begin position="36"/>
        <end position="248"/>
    </location>
</feature>
<name>A0ABW4MGV4_9SPHN</name>
<comment type="caution">
    <text evidence="2">The sequence shown here is derived from an EMBL/GenBank/DDBJ whole genome shotgun (WGS) entry which is preliminary data.</text>
</comment>
<evidence type="ECO:0000313" key="2">
    <source>
        <dbReference type="EMBL" id="MFD1767888.1"/>
    </source>
</evidence>